<dbReference type="AlphaFoldDB" id="I3ING5"/>
<feature type="domain" description="GH15-like" evidence="1">
    <location>
        <begin position="272"/>
        <end position="591"/>
    </location>
</feature>
<accession>I3ING5</accession>
<keyword evidence="2" id="KW-0378">Hydrolase</keyword>
<dbReference type="GO" id="GO:0004553">
    <property type="term" value="F:hydrolase activity, hydrolyzing O-glycosyl compounds"/>
    <property type="evidence" value="ECO:0007669"/>
    <property type="project" value="TreeGrafter"/>
</dbReference>
<comment type="caution">
    <text evidence="2">The sequence shown here is derived from an EMBL/GenBank/DDBJ whole genome shotgun (WGS) entry which is preliminary data.</text>
</comment>
<dbReference type="PANTHER" id="PTHR31616:SF13">
    <property type="entry name" value="GLUCAN 1,4-ALPHA-GLUCOSIDASE"/>
    <property type="match status" value="1"/>
</dbReference>
<dbReference type="GO" id="GO:0005975">
    <property type="term" value="P:carbohydrate metabolic process"/>
    <property type="evidence" value="ECO:0007669"/>
    <property type="project" value="InterPro"/>
</dbReference>
<reference evidence="2 3" key="1">
    <citation type="journal article" date="2012" name="FEBS Lett.">
        <title>Anammox organism KSU-1 expresses a NirK-type copper-containing nitrite reductase instead of a NirS-type with cytochrome cd1.</title>
        <authorList>
            <person name="Hira D."/>
            <person name="Toh H."/>
            <person name="Migita C.T."/>
            <person name="Okubo H."/>
            <person name="Nishiyama T."/>
            <person name="Hattori M."/>
            <person name="Furukawa K."/>
            <person name="Fujii T."/>
        </authorList>
    </citation>
    <scope>NUCLEOTIDE SEQUENCE [LARGE SCALE GENOMIC DNA]</scope>
</reference>
<organism evidence="2 3">
    <name type="scientific">Candidatus Jettenia caeni</name>
    <dbReference type="NCBI Taxonomy" id="247490"/>
    <lineage>
        <taxon>Bacteria</taxon>
        <taxon>Pseudomonadati</taxon>
        <taxon>Planctomycetota</taxon>
        <taxon>Candidatus Brocadiia</taxon>
        <taxon>Candidatus Brocadiales</taxon>
        <taxon>Candidatus Brocadiaceae</taxon>
        <taxon>Candidatus Jettenia</taxon>
    </lineage>
</organism>
<evidence type="ECO:0000259" key="1">
    <source>
        <dbReference type="Pfam" id="PF00723"/>
    </source>
</evidence>
<protein>
    <submittedName>
        <fullName evidence="2">Glycoside hydrolase</fullName>
    </submittedName>
</protein>
<gene>
    <name evidence="2" type="ORF">KSU1_C1664</name>
</gene>
<dbReference type="SUPFAM" id="SSF48208">
    <property type="entry name" value="Six-hairpin glycosidases"/>
    <property type="match status" value="1"/>
</dbReference>
<dbReference type="Gene3D" id="1.50.10.10">
    <property type="match status" value="1"/>
</dbReference>
<evidence type="ECO:0000313" key="2">
    <source>
        <dbReference type="EMBL" id="GAB63260.1"/>
    </source>
</evidence>
<dbReference type="Proteomes" id="UP000002985">
    <property type="component" value="Unassembled WGS sequence"/>
</dbReference>
<dbReference type="EMBL" id="BAFH01000003">
    <property type="protein sequence ID" value="GAB63260.1"/>
    <property type="molecule type" value="Genomic_DNA"/>
</dbReference>
<dbReference type="PANTHER" id="PTHR31616">
    <property type="entry name" value="TREHALASE"/>
    <property type="match status" value="1"/>
</dbReference>
<dbReference type="Pfam" id="PF00723">
    <property type="entry name" value="Glyco_hydro_15"/>
    <property type="match status" value="1"/>
</dbReference>
<dbReference type="eggNOG" id="COG3387">
    <property type="taxonomic scope" value="Bacteria"/>
</dbReference>
<proteinExistence type="predicted"/>
<dbReference type="OrthoDB" id="3902805at2"/>
<keyword evidence="3" id="KW-1185">Reference proteome</keyword>
<dbReference type="InterPro" id="IPR012341">
    <property type="entry name" value="6hp_glycosidase-like_sf"/>
</dbReference>
<sequence>MPRELTIGNGSLQVMFDDAYRLRDIYFPHVGQENHTVGHAFRFGIFIDGQLSWIHEPDWERVLVYKPDTLVTAVKLINQRFELMLDCRDAVDFHDNIYLREVIVHNLANRLREIRLFFHQDFHLYENNIADTALYEPRLQAIIHYKANRYFLVNAKVDTMIGIEEWAIGIKEYGRAEGTWRDAEDGQLGKNPIEQGSVDSTIALRMTLPVHGQAACYYWITAGTKFSEIRSLNAIVIDKSPVELIDHTEDYWRIWMTKGLPNFADLPSGIVDLYKRSLLTIRTMTDNHGGIIAANDSDLLQFGRDTYSYVWPRDAARAAYALTRTGYIDIPRNFFRFCADVITDEGYLLHKYNPDRSLGSSWHPWYAREQMEIPIQEDGTALVLWALWQHFIRHKDIDFANQLYKHFIIRAADFLEDYRFEDTGLPRPSYDLWEERYGVHTFTVATVYGGLIAAAHFAESFRDQPLAEKYRRAAFEIQEAAKRILYSPQDGRFAQRFNPDTKELDLTIDASLFGVTAFGLFPADNPMVVSTMRQIEDRLTVKTEVGGIARYERDRFVSVTEDFKRIPGNPWIICTLWLAQYKIAAAHSLEQLQSVIDILLWVTRHTRPSGALPEQLHPFGERLISVCPLSWSHAEFIITVLDYLDKYYLLGGNKR</sequence>
<dbReference type="STRING" id="247490.KSU1_C1664"/>
<evidence type="ECO:0000313" key="3">
    <source>
        <dbReference type="Proteomes" id="UP000002985"/>
    </source>
</evidence>
<dbReference type="InterPro" id="IPR008928">
    <property type="entry name" value="6-hairpin_glycosidase_sf"/>
</dbReference>
<name>I3ING5_9BACT</name>
<dbReference type="InterPro" id="IPR011613">
    <property type="entry name" value="GH15-like"/>
</dbReference>